<reference evidence="1 2" key="1">
    <citation type="submission" date="2024-03" db="EMBL/GenBank/DDBJ databases">
        <title>Natural products discovery in diverse microorganisms through a two-stage MS feature dereplication strategy.</title>
        <authorList>
            <person name="Zhang R."/>
        </authorList>
    </citation>
    <scope>NUCLEOTIDE SEQUENCE [LARGE SCALE GENOMIC DNA]</scope>
    <source>
        <strain evidence="1 2">18930</strain>
    </source>
</reference>
<evidence type="ECO:0000313" key="1">
    <source>
        <dbReference type="EMBL" id="WXG70860.1"/>
    </source>
</evidence>
<organism evidence="1 2">
    <name type="scientific">Rhodococcus sovatensis</name>
    <dbReference type="NCBI Taxonomy" id="1805840"/>
    <lineage>
        <taxon>Bacteria</taxon>
        <taxon>Bacillati</taxon>
        <taxon>Actinomycetota</taxon>
        <taxon>Actinomycetes</taxon>
        <taxon>Mycobacteriales</taxon>
        <taxon>Nocardiaceae</taxon>
        <taxon>Rhodococcus</taxon>
    </lineage>
</organism>
<proteinExistence type="predicted"/>
<gene>
    <name evidence="1" type="ORF">WDS16_10385</name>
</gene>
<dbReference type="Proteomes" id="UP001432000">
    <property type="component" value="Chromosome"/>
</dbReference>
<keyword evidence="2" id="KW-1185">Reference proteome</keyword>
<sequence>MPHHDSSAAAPIFPDLLVARICDRIPLGRRAIGVVDGADAAEPVAFAHRIRERVRSSGRSCDVIDLHDYVRPASLRFEYSRNDELTYRTAWFDFDAVEREVVGPLRAGGRGRYLPRLWDEATDRSARARLVDAASDQVLVIAGPTILGRIDDAAVTVHLKLSEGALRRRTPAASSWTIQPILTYYADIEVQPDFTVRWDHPDKPAVLARR</sequence>
<dbReference type="InterPro" id="IPR027417">
    <property type="entry name" value="P-loop_NTPase"/>
</dbReference>
<name>A0ABZ2PNW1_9NOCA</name>
<dbReference type="EMBL" id="CP147846">
    <property type="protein sequence ID" value="WXG70860.1"/>
    <property type="molecule type" value="Genomic_DNA"/>
</dbReference>
<accession>A0ABZ2PNW1</accession>
<evidence type="ECO:0008006" key="3">
    <source>
        <dbReference type="Google" id="ProtNLM"/>
    </source>
</evidence>
<evidence type="ECO:0000313" key="2">
    <source>
        <dbReference type="Proteomes" id="UP001432000"/>
    </source>
</evidence>
<dbReference type="Gene3D" id="3.40.50.300">
    <property type="entry name" value="P-loop containing nucleotide triphosphate hydrolases"/>
    <property type="match status" value="1"/>
</dbReference>
<protein>
    <recommendedName>
        <fullName evidence="3">Uridine kinase</fullName>
    </recommendedName>
</protein>
<dbReference type="RefSeq" id="WP_338892531.1">
    <property type="nucleotide sequence ID" value="NZ_CP147846.1"/>
</dbReference>